<keyword evidence="1" id="KW-0472">Membrane</keyword>
<evidence type="ECO:0000313" key="2">
    <source>
        <dbReference type="EMBL" id="EEW52275.1"/>
    </source>
</evidence>
<accession>C8PBX6</accession>
<dbReference type="EMBL" id="ACLN01000004">
    <property type="protein sequence ID" value="EEW52275.1"/>
    <property type="molecule type" value="Genomic_DNA"/>
</dbReference>
<sequence length="94" mass="10619">MNGNGIVIILLCLAAIIVLLTEILNILIKQFPDNSVCKKIWCTSSYGEILFAIIAMIYVFVAYDTNIKFSIIFFVLSLLLLKGLHGLKQYYSKK</sequence>
<organism evidence="2 3">
    <name type="scientific">Lactobacillus iners DSM 13335</name>
    <dbReference type="NCBI Taxonomy" id="525328"/>
    <lineage>
        <taxon>Bacteria</taxon>
        <taxon>Bacillati</taxon>
        <taxon>Bacillota</taxon>
        <taxon>Bacilli</taxon>
        <taxon>Lactobacillales</taxon>
        <taxon>Lactobacillaceae</taxon>
        <taxon>Lactobacillus</taxon>
    </lineage>
</organism>
<keyword evidence="3" id="KW-1185">Reference proteome</keyword>
<proteinExistence type="predicted"/>
<protein>
    <submittedName>
        <fullName evidence="2">Uncharacterized protein</fullName>
    </submittedName>
</protein>
<dbReference type="Proteomes" id="UP000004115">
    <property type="component" value="Unassembled WGS sequence"/>
</dbReference>
<feature type="transmembrane region" description="Helical" evidence="1">
    <location>
        <begin position="67"/>
        <end position="84"/>
    </location>
</feature>
<name>C8PBX6_9LACO</name>
<gene>
    <name evidence="2" type="ORF">HMPREF0520_0596</name>
</gene>
<reference evidence="2 3" key="1">
    <citation type="submission" date="2009-09" db="EMBL/GenBank/DDBJ databases">
        <authorList>
            <person name="Qin X."/>
            <person name="Bachman B."/>
            <person name="Battles P."/>
            <person name="Bell A."/>
            <person name="Bess C."/>
            <person name="Bickham C."/>
            <person name="Chaboub L."/>
            <person name="Chen D."/>
            <person name="Coyle M."/>
            <person name="Deiros D.R."/>
            <person name="Dinh H."/>
            <person name="Forbes L."/>
            <person name="Fowler G."/>
            <person name="Francisco L."/>
            <person name="Fu Q."/>
            <person name="Gubbala S."/>
            <person name="Hale W."/>
            <person name="Han Y."/>
            <person name="Hemphill L."/>
            <person name="Highlander S.K."/>
            <person name="Hirani K."/>
            <person name="Hogues M."/>
            <person name="Jackson L."/>
            <person name="Jakkamsetti A."/>
            <person name="Javaid M."/>
            <person name="Jiang H."/>
            <person name="Korchina V."/>
            <person name="Kovar C."/>
            <person name="Lara F."/>
            <person name="Lee S."/>
            <person name="Mata R."/>
            <person name="Mathew T."/>
            <person name="Moen C."/>
            <person name="Morales K."/>
            <person name="Munidasa M."/>
            <person name="Nazareth L."/>
            <person name="Ngo R."/>
            <person name="Nguyen L."/>
            <person name="Okwuonu G."/>
            <person name="Ongeri F."/>
            <person name="Patil S."/>
            <person name="Petrosino J."/>
            <person name="Pham C."/>
            <person name="Pham P."/>
            <person name="Pu L.-L."/>
            <person name="Puazo M."/>
            <person name="Raj R."/>
            <person name="Reid J."/>
            <person name="Rouhana J."/>
            <person name="Saada N."/>
            <person name="Shang Y."/>
            <person name="Simmons D."/>
            <person name="Thornton R."/>
            <person name="Warren J."/>
            <person name="Weissenberger G."/>
            <person name="Zhang J."/>
            <person name="Zhang L."/>
            <person name="Zhou C."/>
            <person name="Zhu D."/>
            <person name="Muzny D."/>
            <person name="Worley K."/>
            <person name="Gibbs R."/>
        </authorList>
    </citation>
    <scope>NUCLEOTIDE SEQUENCE [LARGE SCALE GENOMIC DNA]</scope>
    <source>
        <strain evidence="2 3">DSM 13335</strain>
    </source>
</reference>
<evidence type="ECO:0000256" key="1">
    <source>
        <dbReference type="SAM" id="Phobius"/>
    </source>
</evidence>
<feature type="transmembrane region" description="Helical" evidence="1">
    <location>
        <begin position="6"/>
        <end position="28"/>
    </location>
</feature>
<keyword evidence="1" id="KW-1133">Transmembrane helix</keyword>
<dbReference type="AlphaFoldDB" id="C8PBX6"/>
<dbReference type="RefSeq" id="WP_006729602.1">
    <property type="nucleotide sequence ID" value="NZ_AZET01000002.1"/>
</dbReference>
<feature type="transmembrane region" description="Helical" evidence="1">
    <location>
        <begin position="40"/>
        <end position="61"/>
    </location>
</feature>
<comment type="caution">
    <text evidence="2">The sequence shown here is derived from an EMBL/GenBank/DDBJ whole genome shotgun (WGS) entry which is preliminary data.</text>
</comment>
<evidence type="ECO:0000313" key="3">
    <source>
        <dbReference type="Proteomes" id="UP000004115"/>
    </source>
</evidence>
<keyword evidence="1" id="KW-0812">Transmembrane</keyword>
<dbReference type="PATRIC" id="fig|525328.13.peg.510"/>
<dbReference type="HOGENOM" id="CLU_2382485_0_0_9"/>